<keyword evidence="3 9" id="KW-0436">Ligase</keyword>
<dbReference type="GO" id="GO:0005829">
    <property type="term" value="C:cytosol"/>
    <property type="evidence" value="ECO:0007669"/>
    <property type="project" value="TreeGrafter"/>
</dbReference>
<evidence type="ECO:0000256" key="1">
    <source>
        <dbReference type="ARBA" id="ARBA00005594"/>
    </source>
</evidence>
<dbReference type="FunFam" id="1.10.240.10:FF:000005">
    <property type="entry name" value="Tryptophan--tRNA ligase"/>
    <property type="match status" value="1"/>
</dbReference>
<keyword evidence="5" id="KW-0067">ATP-binding</keyword>
<comment type="similarity">
    <text evidence="1">Belongs to the class-I aminoacyl-tRNA synthetase family.</text>
</comment>
<dbReference type="GO" id="GO:0004830">
    <property type="term" value="F:tryptophan-tRNA ligase activity"/>
    <property type="evidence" value="ECO:0007669"/>
    <property type="project" value="UniProtKB-EC"/>
</dbReference>
<dbReference type="Pfam" id="PF00579">
    <property type="entry name" value="tRNA-synt_1b"/>
    <property type="match status" value="1"/>
</dbReference>
<sequence length="291" mass="32752">DTRIFVANYHALTAPIDSQTPEELRESTIDVAIDYLAIGLDPQKVNIFLQTSVPEVSELMWIFDCITTVPYLQRAHSYKDAVAKKEEINVGTFNYPLLMAADILIQDADVVPVGADQKQHLEIARDTAEKFNRLFGETFKLPEPIIMEDVKTVPGLDGRKMSKSYGNTIPLFAEDEEIKKAVMSIVTDSKAPEEPKDPQEDNIFALHKLFSTNELPDIEKRYKEGGMGYKQSKEILIKNVVSFIAPLREKRKEIAKDKDAVLKILENSGNIAHSTAKAKMMEVRERVGLSI</sequence>
<organism evidence="9">
    <name type="scientific">hydrothermal vent metagenome</name>
    <dbReference type="NCBI Taxonomy" id="652676"/>
    <lineage>
        <taxon>unclassified sequences</taxon>
        <taxon>metagenomes</taxon>
        <taxon>ecological metagenomes</taxon>
    </lineage>
</organism>
<evidence type="ECO:0000256" key="7">
    <source>
        <dbReference type="ARBA" id="ARBA00023146"/>
    </source>
</evidence>
<keyword evidence="7 9" id="KW-0030">Aminoacyl-tRNA synthetase</keyword>
<feature type="non-terminal residue" evidence="9">
    <location>
        <position position="1"/>
    </location>
</feature>
<dbReference type="PANTHER" id="PTHR43766:SF1">
    <property type="entry name" value="TRYPTOPHAN--TRNA LIGASE, MITOCHONDRIAL"/>
    <property type="match status" value="1"/>
</dbReference>
<dbReference type="Gene3D" id="1.10.240.10">
    <property type="entry name" value="Tyrosyl-Transfer RNA Synthetase"/>
    <property type="match status" value="1"/>
</dbReference>
<evidence type="ECO:0000313" key="9">
    <source>
        <dbReference type="EMBL" id="VAW11862.1"/>
    </source>
</evidence>
<dbReference type="AlphaFoldDB" id="A0A3B0TBI3"/>
<keyword evidence="4" id="KW-0547">Nucleotide-binding</keyword>
<dbReference type="EC" id="6.1.1.2" evidence="2"/>
<dbReference type="NCBIfam" id="TIGR00233">
    <property type="entry name" value="trpS"/>
    <property type="match status" value="1"/>
</dbReference>
<accession>A0A3B0TBI3</accession>
<protein>
    <recommendedName>
        <fullName evidence="2">tryptophan--tRNA ligase</fullName>
        <ecNumber evidence="2">6.1.1.2</ecNumber>
    </recommendedName>
</protein>
<dbReference type="GO" id="GO:0006436">
    <property type="term" value="P:tryptophanyl-tRNA aminoacylation"/>
    <property type="evidence" value="ECO:0007669"/>
    <property type="project" value="InterPro"/>
</dbReference>
<dbReference type="PANTHER" id="PTHR43766">
    <property type="entry name" value="TRYPTOPHAN--TRNA LIGASE, MITOCHONDRIAL"/>
    <property type="match status" value="1"/>
</dbReference>
<dbReference type="PRINTS" id="PR01039">
    <property type="entry name" value="TRNASYNTHTRP"/>
</dbReference>
<keyword evidence="6" id="KW-0648">Protein biosynthesis</keyword>
<gene>
    <name evidence="9" type="ORF">MNBD_BACTEROID05-715</name>
</gene>
<comment type="catalytic activity">
    <reaction evidence="8">
        <text>tRNA(Trp) + L-tryptophan + ATP = L-tryptophyl-tRNA(Trp) + AMP + diphosphate + H(+)</text>
        <dbReference type="Rhea" id="RHEA:24080"/>
        <dbReference type="Rhea" id="RHEA-COMP:9671"/>
        <dbReference type="Rhea" id="RHEA-COMP:9705"/>
        <dbReference type="ChEBI" id="CHEBI:15378"/>
        <dbReference type="ChEBI" id="CHEBI:30616"/>
        <dbReference type="ChEBI" id="CHEBI:33019"/>
        <dbReference type="ChEBI" id="CHEBI:57912"/>
        <dbReference type="ChEBI" id="CHEBI:78442"/>
        <dbReference type="ChEBI" id="CHEBI:78535"/>
        <dbReference type="ChEBI" id="CHEBI:456215"/>
        <dbReference type="EC" id="6.1.1.2"/>
    </reaction>
</comment>
<reference evidence="9" key="1">
    <citation type="submission" date="2018-06" db="EMBL/GenBank/DDBJ databases">
        <authorList>
            <person name="Zhirakovskaya E."/>
        </authorList>
    </citation>
    <scope>NUCLEOTIDE SEQUENCE</scope>
</reference>
<dbReference type="InterPro" id="IPR014729">
    <property type="entry name" value="Rossmann-like_a/b/a_fold"/>
</dbReference>
<evidence type="ECO:0000256" key="2">
    <source>
        <dbReference type="ARBA" id="ARBA00013161"/>
    </source>
</evidence>
<dbReference type="SUPFAM" id="SSF52374">
    <property type="entry name" value="Nucleotidylyl transferase"/>
    <property type="match status" value="1"/>
</dbReference>
<dbReference type="InterPro" id="IPR002305">
    <property type="entry name" value="aa-tRNA-synth_Ic"/>
</dbReference>
<dbReference type="InterPro" id="IPR002306">
    <property type="entry name" value="Trp-tRNA-ligase"/>
</dbReference>
<dbReference type="EMBL" id="UOEN01000053">
    <property type="protein sequence ID" value="VAW11862.1"/>
    <property type="molecule type" value="Genomic_DNA"/>
</dbReference>
<evidence type="ECO:0000256" key="4">
    <source>
        <dbReference type="ARBA" id="ARBA00022741"/>
    </source>
</evidence>
<dbReference type="CDD" id="cd00806">
    <property type="entry name" value="TrpRS_core"/>
    <property type="match status" value="1"/>
</dbReference>
<evidence type="ECO:0000256" key="5">
    <source>
        <dbReference type="ARBA" id="ARBA00022840"/>
    </source>
</evidence>
<dbReference type="Gene3D" id="3.40.50.620">
    <property type="entry name" value="HUPs"/>
    <property type="match status" value="1"/>
</dbReference>
<proteinExistence type="inferred from homology"/>
<evidence type="ECO:0000256" key="6">
    <source>
        <dbReference type="ARBA" id="ARBA00022917"/>
    </source>
</evidence>
<evidence type="ECO:0000256" key="8">
    <source>
        <dbReference type="ARBA" id="ARBA00049929"/>
    </source>
</evidence>
<evidence type="ECO:0000256" key="3">
    <source>
        <dbReference type="ARBA" id="ARBA00022598"/>
    </source>
</evidence>
<dbReference type="GO" id="GO:0005524">
    <property type="term" value="F:ATP binding"/>
    <property type="evidence" value="ECO:0007669"/>
    <property type="project" value="UniProtKB-KW"/>
</dbReference>
<name>A0A3B0TBI3_9ZZZZ</name>
<dbReference type="InterPro" id="IPR050203">
    <property type="entry name" value="Trp-tRNA_synthetase"/>
</dbReference>